<keyword evidence="1" id="KW-0472">Membrane</keyword>
<keyword evidence="1" id="KW-0812">Transmembrane</keyword>
<accession>A0A383CFX2</accession>
<reference evidence="2" key="1">
    <citation type="submission" date="2018-05" db="EMBL/GenBank/DDBJ databases">
        <authorList>
            <person name="Lanie J.A."/>
            <person name="Ng W.-L."/>
            <person name="Kazmierczak K.M."/>
            <person name="Andrzejewski T.M."/>
            <person name="Davidsen T.M."/>
            <person name="Wayne K.J."/>
            <person name="Tettelin H."/>
            <person name="Glass J.I."/>
            <person name="Rusch D."/>
            <person name="Podicherti R."/>
            <person name="Tsui H.-C.T."/>
            <person name="Winkler M.E."/>
        </authorList>
    </citation>
    <scope>NUCLEOTIDE SEQUENCE</scope>
</reference>
<dbReference type="InterPro" id="IPR013833">
    <property type="entry name" value="Cyt_c_oxidase_su3_a-hlx"/>
</dbReference>
<feature type="transmembrane region" description="Helical" evidence="1">
    <location>
        <begin position="12"/>
        <end position="32"/>
    </location>
</feature>
<protein>
    <recommendedName>
        <fullName evidence="3">Heme-copper oxidase subunit III family profile domain-containing protein</fullName>
    </recommendedName>
</protein>
<dbReference type="GO" id="GO:0022904">
    <property type="term" value="P:respiratory electron transport chain"/>
    <property type="evidence" value="ECO:0007669"/>
    <property type="project" value="InterPro"/>
</dbReference>
<dbReference type="GO" id="GO:0016020">
    <property type="term" value="C:membrane"/>
    <property type="evidence" value="ECO:0007669"/>
    <property type="project" value="InterPro"/>
</dbReference>
<sequence length="121" mass="13531">MTDIVLNKDKQLSTIGLLIAMASIVMLFGTFVSSFYVLKIRLISGLYLPNSIIHIGWFNTFILLGTSISFTFAGKKYRQNNTNGFDLLMTVTITGGLFFILGQFYLWSELTRVGFPITSGQ</sequence>
<dbReference type="GO" id="GO:0004129">
    <property type="term" value="F:cytochrome-c oxidase activity"/>
    <property type="evidence" value="ECO:0007669"/>
    <property type="project" value="InterPro"/>
</dbReference>
<feature type="non-terminal residue" evidence="2">
    <location>
        <position position="121"/>
    </location>
</feature>
<dbReference type="EMBL" id="UINC01208541">
    <property type="protein sequence ID" value="SVE31122.1"/>
    <property type="molecule type" value="Genomic_DNA"/>
</dbReference>
<evidence type="ECO:0000256" key="1">
    <source>
        <dbReference type="SAM" id="Phobius"/>
    </source>
</evidence>
<organism evidence="2">
    <name type="scientific">marine metagenome</name>
    <dbReference type="NCBI Taxonomy" id="408172"/>
    <lineage>
        <taxon>unclassified sequences</taxon>
        <taxon>metagenomes</taxon>
        <taxon>ecological metagenomes</taxon>
    </lineage>
</organism>
<proteinExistence type="predicted"/>
<feature type="transmembrane region" description="Helical" evidence="1">
    <location>
        <begin position="52"/>
        <end position="73"/>
    </location>
</feature>
<dbReference type="AlphaFoldDB" id="A0A383CFX2"/>
<dbReference type="SUPFAM" id="SSF81452">
    <property type="entry name" value="Cytochrome c oxidase subunit III-like"/>
    <property type="match status" value="1"/>
</dbReference>
<dbReference type="InterPro" id="IPR035973">
    <property type="entry name" value="Cyt_c_oxidase_su3-like_sf"/>
</dbReference>
<dbReference type="Gene3D" id="1.20.120.80">
    <property type="entry name" value="Cytochrome c oxidase, subunit III, four-helix bundle"/>
    <property type="match status" value="1"/>
</dbReference>
<evidence type="ECO:0008006" key="3">
    <source>
        <dbReference type="Google" id="ProtNLM"/>
    </source>
</evidence>
<gene>
    <name evidence="2" type="ORF">METZ01_LOCUS483976</name>
</gene>
<keyword evidence="1" id="KW-1133">Transmembrane helix</keyword>
<feature type="transmembrane region" description="Helical" evidence="1">
    <location>
        <begin position="85"/>
        <end position="106"/>
    </location>
</feature>
<name>A0A383CFX2_9ZZZZ</name>
<evidence type="ECO:0000313" key="2">
    <source>
        <dbReference type="EMBL" id="SVE31122.1"/>
    </source>
</evidence>